<accession>A0A5B7EGK8</accession>
<organism evidence="1 2">
    <name type="scientific">Portunus trituberculatus</name>
    <name type="common">Swimming crab</name>
    <name type="synonym">Neptunus trituberculatus</name>
    <dbReference type="NCBI Taxonomy" id="210409"/>
    <lineage>
        <taxon>Eukaryota</taxon>
        <taxon>Metazoa</taxon>
        <taxon>Ecdysozoa</taxon>
        <taxon>Arthropoda</taxon>
        <taxon>Crustacea</taxon>
        <taxon>Multicrustacea</taxon>
        <taxon>Malacostraca</taxon>
        <taxon>Eumalacostraca</taxon>
        <taxon>Eucarida</taxon>
        <taxon>Decapoda</taxon>
        <taxon>Pleocyemata</taxon>
        <taxon>Brachyura</taxon>
        <taxon>Eubrachyura</taxon>
        <taxon>Portunoidea</taxon>
        <taxon>Portunidae</taxon>
        <taxon>Portuninae</taxon>
        <taxon>Portunus</taxon>
    </lineage>
</organism>
<comment type="caution">
    <text evidence="1">The sequence shown here is derived from an EMBL/GenBank/DDBJ whole genome shotgun (WGS) entry which is preliminary data.</text>
</comment>
<dbReference type="Proteomes" id="UP000324222">
    <property type="component" value="Unassembled WGS sequence"/>
</dbReference>
<evidence type="ECO:0000313" key="1">
    <source>
        <dbReference type="EMBL" id="MPC33491.1"/>
    </source>
</evidence>
<keyword evidence="2" id="KW-1185">Reference proteome</keyword>
<dbReference type="EMBL" id="VSRR010002845">
    <property type="protein sequence ID" value="MPC33491.1"/>
    <property type="molecule type" value="Genomic_DNA"/>
</dbReference>
<sequence>MDDGAGCKLTTWQRHESNNHISQKEIIVEGTFCMSLMMLNPSRGTDWTLKASFVEAVGWAGRYHLANCSYKLVDATNSDSSKILLSRLLSNLADTRHPYQEE</sequence>
<proteinExistence type="predicted"/>
<dbReference type="OrthoDB" id="5984008at2759"/>
<dbReference type="AlphaFoldDB" id="A0A5B7EGK8"/>
<protein>
    <submittedName>
        <fullName evidence="1">Uncharacterized protein</fullName>
    </submittedName>
</protein>
<gene>
    <name evidence="1" type="ORF">E2C01_026843</name>
</gene>
<reference evidence="1 2" key="1">
    <citation type="submission" date="2019-05" db="EMBL/GenBank/DDBJ databases">
        <title>Another draft genome of Portunus trituberculatus and its Hox gene families provides insights of decapod evolution.</title>
        <authorList>
            <person name="Jeong J.-H."/>
            <person name="Song I."/>
            <person name="Kim S."/>
            <person name="Choi T."/>
            <person name="Kim D."/>
            <person name="Ryu S."/>
            <person name="Kim W."/>
        </authorList>
    </citation>
    <scope>NUCLEOTIDE SEQUENCE [LARGE SCALE GENOMIC DNA]</scope>
    <source>
        <tissue evidence="1">Muscle</tissue>
    </source>
</reference>
<name>A0A5B7EGK8_PORTR</name>
<evidence type="ECO:0000313" key="2">
    <source>
        <dbReference type="Proteomes" id="UP000324222"/>
    </source>
</evidence>